<dbReference type="OrthoDB" id="199546at2"/>
<evidence type="ECO:0000313" key="3">
    <source>
        <dbReference type="Proteomes" id="UP000000925"/>
    </source>
</evidence>
<evidence type="ECO:0000256" key="1">
    <source>
        <dbReference type="SAM" id="MobiDB-lite"/>
    </source>
</evidence>
<organism evidence="2 3">
    <name type="scientific">Coraliomargarita akajimensis (strain DSM 45221 / IAM 15411 / JCM 23193 / KCTC 12865 / 04OKA010-24)</name>
    <dbReference type="NCBI Taxonomy" id="583355"/>
    <lineage>
        <taxon>Bacteria</taxon>
        <taxon>Pseudomonadati</taxon>
        <taxon>Verrucomicrobiota</taxon>
        <taxon>Opitutia</taxon>
        <taxon>Puniceicoccales</taxon>
        <taxon>Coraliomargaritaceae</taxon>
        <taxon>Coraliomargarita</taxon>
    </lineage>
</organism>
<keyword evidence="3" id="KW-1185">Reference proteome</keyword>
<dbReference type="HOGENOM" id="CLU_2412357_0_0_0"/>
<feature type="compositionally biased region" description="Basic and acidic residues" evidence="1">
    <location>
        <begin position="8"/>
        <end position="30"/>
    </location>
</feature>
<evidence type="ECO:0000313" key="2">
    <source>
        <dbReference type="EMBL" id="ADE55466.1"/>
    </source>
</evidence>
<accession>D5ENJ0</accession>
<name>D5ENJ0_CORAD</name>
<dbReference type="eggNOG" id="ENOG502ZJ59">
    <property type="taxonomic scope" value="Bacteria"/>
</dbReference>
<dbReference type="EMBL" id="CP001998">
    <property type="protein sequence ID" value="ADE55466.1"/>
    <property type="molecule type" value="Genomic_DNA"/>
</dbReference>
<sequence>MKSAYELAMERLNKEDPNANKPLSDEQKTQLAEIDERYKAKKAERDIFLQQQLASAQAASNFEEVAQLERQRANELARLEEEKEAAKDQIRGAR</sequence>
<reference evidence="2 3" key="1">
    <citation type="journal article" date="2010" name="Stand. Genomic Sci.">
        <title>Complete genome sequence of Coraliomargarita akajimensis type strain (04OKA010-24).</title>
        <authorList>
            <person name="Mavromatis K."/>
            <person name="Abt B."/>
            <person name="Brambilla E."/>
            <person name="Lapidus A."/>
            <person name="Copeland A."/>
            <person name="Deshpande S."/>
            <person name="Nolan M."/>
            <person name="Lucas S."/>
            <person name="Tice H."/>
            <person name="Cheng J.F."/>
            <person name="Han C."/>
            <person name="Detter J.C."/>
            <person name="Woyke T."/>
            <person name="Goodwin L."/>
            <person name="Pitluck S."/>
            <person name="Held B."/>
            <person name="Brettin T."/>
            <person name="Tapia R."/>
            <person name="Ivanova N."/>
            <person name="Mikhailova N."/>
            <person name="Pati A."/>
            <person name="Liolios K."/>
            <person name="Chen A."/>
            <person name="Palaniappan K."/>
            <person name="Land M."/>
            <person name="Hauser L."/>
            <person name="Chang Y.J."/>
            <person name="Jeffries C.D."/>
            <person name="Rohde M."/>
            <person name="Goker M."/>
            <person name="Bristow J."/>
            <person name="Eisen J.A."/>
            <person name="Markowitz V."/>
            <person name="Hugenholtz P."/>
            <person name="Klenk H.P."/>
            <person name="Kyrpides N.C."/>
        </authorList>
    </citation>
    <scope>NUCLEOTIDE SEQUENCE [LARGE SCALE GENOMIC DNA]</scope>
    <source>
        <strain evidence="3">DSM 45221 / IAM 15411 / JCM 23193 / KCTC 12865</strain>
    </source>
</reference>
<gene>
    <name evidence="2" type="ordered locus">Caka_2450</name>
</gene>
<dbReference type="KEGG" id="caa:Caka_2450"/>
<feature type="region of interest" description="Disordered" evidence="1">
    <location>
        <begin position="1"/>
        <end position="30"/>
    </location>
</feature>
<dbReference type="RefSeq" id="WP_013044188.1">
    <property type="nucleotide sequence ID" value="NC_014008.1"/>
</dbReference>
<dbReference type="Proteomes" id="UP000000925">
    <property type="component" value="Chromosome"/>
</dbReference>
<protein>
    <submittedName>
        <fullName evidence="2">Uncharacterized protein</fullName>
    </submittedName>
</protein>
<proteinExistence type="predicted"/>
<dbReference type="AlphaFoldDB" id="D5ENJ0"/>
<dbReference type="STRING" id="583355.Caka_2450"/>